<dbReference type="InterPro" id="IPR050565">
    <property type="entry name" value="LYPA1-2/EST-like"/>
</dbReference>
<dbReference type="EMBL" id="UOEM01000039">
    <property type="protein sequence ID" value="VAW12200.1"/>
    <property type="molecule type" value="Genomic_DNA"/>
</dbReference>
<reference evidence="4" key="1">
    <citation type="submission" date="2018-06" db="EMBL/GenBank/DDBJ databases">
        <authorList>
            <person name="Zhirakovskaya E."/>
        </authorList>
    </citation>
    <scope>NUCLEOTIDE SEQUENCE</scope>
</reference>
<evidence type="ECO:0000256" key="1">
    <source>
        <dbReference type="ARBA" id="ARBA00006499"/>
    </source>
</evidence>
<feature type="domain" description="Phospholipase/carboxylesterase/thioesterase" evidence="3">
    <location>
        <begin position="16"/>
        <end position="214"/>
    </location>
</feature>
<protein>
    <submittedName>
        <fullName evidence="4">Phospholipase/carboxylesterase family protein</fullName>
    </submittedName>
</protein>
<dbReference type="PANTHER" id="PTHR10655:SF17">
    <property type="entry name" value="LYSOPHOSPHOLIPASE-LIKE PROTEIN 1"/>
    <property type="match status" value="1"/>
</dbReference>
<keyword evidence="2" id="KW-0378">Hydrolase</keyword>
<evidence type="ECO:0000256" key="2">
    <source>
        <dbReference type="ARBA" id="ARBA00022801"/>
    </source>
</evidence>
<gene>
    <name evidence="4" type="ORF">MNBD_ALPHA09-1778</name>
</gene>
<proteinExistence type="inferred from homology"/>
<dbReference type="SUPFAM" id="SSF53474">
    <property type="entry name" value="alpha/beta-Hydrolases"/>
    <property type="match status" value="1"/>
</dbReference>
<dbReference type="Gene3D" id="3.40.50.1820">
    <property type="entry name" value="alpha/beta hydrolase"/>
    <property type="match status" value="1"/>
</dbReference>
<sequence>MTTKLDGPRLAPAAGGAAKQLVVFVHGYGADGSDLIGLGRQWAKHLPHTAFASPDAPEQCPGSPGFQWFPLIQRDMAEFTAGVATAAPFLEAFIDAELERLQLQPAALALVGFSQGTMVALHIGLCGKIAPKAIVGYSGALAGAETLPANIKTRPKVLLVHGARDEVIPIAALAHARQGLTAANVPFQWYVSPDIGHGIAPDGLALGAKFLEKNLLR</sequence>
<dbReference type="InterPro" id="IPR003140">
    <property type="entry name" value="PLipase/COase/thioEstase"/>
</dbReference>
<dbReference type="GO" id="GO:0016787">
    <property type="term" value="F:hydrolase activity"/>
    <property type="evidence" value="ECO:0007669"/>
    <property type="project" value="UniProtKB-KW"/>
</dbReference>
<name>A0A3B0T5Q0_9ZZZZ</name>
<dbReference type="PANTHER" id="PTHR10655">
    <property type="entry name" value="LYSOPHOSPHOLIPASE-RELATED"/>
    <property type="match status" value="1"/>
</dbReference>
<dbReference type="Pfam" id="PF02230">
    <property type="entry name" value="Abhydrolase_2"/>
    <property type="match status" value="1"/>
</dbReference>
<accession>A0A3B0T5Q0</accession>
<dbReference type="InterPro" id="IPR029058">
    <property type="entry name" value="AB_hydrolase_fold"/>
</dbReference>
<comment type="similarity">
    <text evidence="1">Belongs to the AB hydrolase superfamily. AB hydrolase 2 family.</text>
</comment>
<organism evidence="4">
    <name type="scientific">hydrothermal vent metagenome</name>
    <dbReference type="NCBI Taxonomy" id="652676"/>
    <lineage>
        <taxon>unclassified sequences</taxon>
        <taxon>metagenomes</taxon>
        <taxon>ecological metagenomes</taxon>
    </lineage>
</organism>
<evidence type="ECO:0000259" key="3">
    <source>
        <dbReference type="Pfam" id="PF02230"/>
    </source>
</evidence>
<dbReference type="AlphaFoldDB" id="A0A3B0T5Q0"/>
<evidence type="ECO:0000313" key="4">
    <source>
        <dbReference type="EMBL" id="VAW12200.1"/>
    </source>
</evidence>